<reference evidence="7 8" key="1">
    <citation type="journal article" date="2012" name="Proc. Natl. Acad. Sci. U.S.A.">
        <title>Comparative genomics of Ceriporiopsis subvermispora and Phanerochaete chrysosporium provide insight into selective ligninolysis.</title>
        <authorList>
            <person name="Fernandez-Fueyo E."/>
            <person name="Ruiz-Duenas F.J."/>
            <person name="Ferreira P."/>
            <person name="Floudas D."/>
            <person name="Hibbett D.S."/>
            <person name="Canessa P."/>
            <person name="Larrondo L.F."/>
            <person name="James T.Y."/>
            <person name="Seelenfreund D."/>
            <person name="Lobos S."/>
            <person name="Polanco R."/>
            <person name="Tello M."/>
            <person name="Honda Y."/>
            <person name="Watanabe T."/>
            <person name="Watanabe T."/>
            <person name="Ryu J.S."/>
            <person name="Kubicek C.P."/>
            <person name="Schmoll M."/>
            <person name="Gaskell J."/>
            <person name="Hammel K.E."/>
            <person name="St John F.J."/>
            <person name="Vanden Wymelenberg A."/>
            <person name="Sabat G."/>
            <person name="Splinter BonDurant S."/>
            <person name="Syed K."/>
            <person name="Yadav J.S."/>
            <person name="Doddapaneni H."/>
            <person name="Subramanian V."/>
            <person name="Lavin J.L."/>
            <person name="Oguiza J.A."/>
            <person name="Perez G."/>
            <person name="Pisabarro A.G."/>
            <person name="Ramirez L."/>
            <person name="Santoyo F."/>
            <person name="Master E."/>
            <person name="Coutinho P.M."/>
            <person name="Henrissat B."/>
            <person name="Lombard V."/>
            <person name="Magnuson J.K."/>
            <person name="Kuees U."/>
            <person name="Hori C."/>
            <person name="Igarashi K."/>
            <person name="Samejima M."/>
            <person name="Held B.W."/>
            <person name="Barry K.W."/>
            <person name="LaButti K.M."/>
            <person name="Lapidus A."/>
            <person name="Lindquist E.A."/>
            <person name="Lucas S.M."/>
            <person name="Riley R."/>
            <person name="Salamov A.A."/>
            <person name="Hoffmeister D."/>
            <person name="Schwenk D."/>
            <person name="Hadar Y."/>
            <person name="Yarden O."/>
            <person name="de Vries R.P."/>
            <person name="Wiebenga A."/>
            <person name="Stenlid J."/>
            <person name="Eastwood D."/>
            <person name="Grigoriev I.V."/>
            <person name="Berka R.M."/>
            <person name="Blanchette R.A."/>
            <person name="Kersten P."/>
            <person name="Martinez A.T."/>
            <person name="Vicuna R."/>
            <person name="Cullen D."/>
        </authorList>
    </citation>
    <scope>NUCLEOTIDE SEQUENCE [LARGE SCALE GENOMIC DNA]</scope>
    <source>
        <strain evidence="7 8">B</strain>
    </source>
</reference>
<proteinExistence type="inferred from homology"/>
<feature type="domain" description="TLDc" evidence="6">
    <location>
        <begin position="380"/>
        <end position="552"/>
    </location>
</feature>
<dbReference type="GO" id="GO:0005634">
    <property type="term" value="C:nucleus"/>
    <property type="evidence" value="ECO:0007669"/>
    <property type="project" value="TreeGrafter"/>
</dbReference>
<protein>
    <recommendedName>
        <fullName evidence="4">Oxidation resistance protein 1</fullName>
    </recommendedName>
</protein>
<dbReference type="EMBL" id="KB445809">
    <property type="protein sequence ID" value="EMD32723.1"/>
    <property type="molecule type" value="Genomic_DNA"/>
</dbReference>
<name>M2Q7A7_CERS8</name>
<comment type="similarity">
    <text evidence="2">Belongs to the OXR1 family.</text>
</comment>
<dbReference type="AlphaFoldDB" id="M2Q7A7"/>
<evidence type="ECO:0000313" key="8">
    <source>
        <dbReference type="Proteomes" id="UP000016930"/>
    </source>
</evidence>
<dbReference type="PANTHER" id="PTHR23354:SF62">
    <property type="entry name" value="MUSTARD, ISOFORM V"/>
    <property type="match status" value="1"/>
</dbReference>
<feature type="compositionally biased region" description="Basic and acidic residues" evidence="5">
    <location>
        <begin position="155"/>
        <end position="178"/>
    </location>
</feature>
<evidence type="ECO:0000313" key="7">
    <source>
        <dbReference type="EMBL" id="EMD32723.1"/>
    </source>
</evidence>
<dbReference type="GO" id="GO:0005739">
    <property type="term" value="C:mitochondrion"/>
    <property type="evidence" value="ECO:0007669"/>
    <property type="project" value="UniProtKB-SubCell"/>
</dbReference>
<keyword evidence="3" id="KW-0496">Mitochondrion</keyword>
<evidence type="ECO:0000259" key="6">
    <source>
        <dbReference type="PROSITE" id="PS51886"/>
    </source>
</evidence>
<dbReference type="Pfam" id="PF07534">
    <property type="entry name" value="TLD"/>
    <property type="match status" value="1"/>
</dbReference>
<feature type="region of interest" description="Disordered" evidence="5">
    <location>
        <begin position="1"/>
        <end position="97"/>
    </location>
</feature>
<dbReference type="PROSITE" id="PS51886">
    <property type="entry name" value="TLDC"/>
    <property type="match status" value="1"/>
</dbReference>
<dbReference type="Proteomes" id="UP000016930">
    <property type="component" value="Unassembled WGS sequence"/>
</dbReference>
<dbReference type="SMART" id="SM00584">
    <property type="entry name" value="TLDc"/>
    <property type="match status" value="1"/>
</dbReference>
<feature type="region of interest" description="Disordered" evidence="5">
    <location>
        <begin position="134"/>
        <end position="231"/>
    </location>
</feature>
<feature type="region of interest" description="Disordered" evidence="5">
    <location>
        <begin position="260"/>
        <end position="291"/>
    </location>
</feature>
<dbReference type="HOGENOM" id="CLU_029204_1_1_1"/>
<evidence type="ECO:0000256" key="1">
    <source>
        <dbReference type="ARBA" id="ARBA00004173"/>
    </source>
</evidence>
<organism evidence="7 8">
    <name type="scientific">Ceriporiopsis subvermispora (strain B)</name>
    <name type="common">White-rot fungus</name>
    <name type="synonym">Gelatoporia subvermispora</name>
    <dbReference type="NCBI Taxonomy" id="914234"/>
    <lineage>
        <taxon>Eukaryota</taxon>
        <taxon>Fungi</taxon>
        <taxon>Dikarya</taxon>
        <taxon>Basidiomycota</taxon>
        <taxon>Agaricomycotina</taxon>
        <taxon>Agaricomycetes</taxon>
        <taxon>Polyporales</taxon>
        <taxon>Gelatoporiaceae</taxon>
        <taxon>Gelatoporia</taxon>
    </lineage>
</organism>
<evidence type="ECO:0000256" key="2">
    <source>
        <dbReference type="ARBA" id="ARBA00009540"/>
    </source>
</evidence>
<dbReference type="STRING" id="914234.M2Q7A7"/>
<sequence>MPQPLSFPPLIPLPDDTQGPPNEDKDDIFSTLFSPPTPRASPTPAGVHTSSSPVLRAPRHTRSDSTDSEFGAFVSVSSTEDPLRSAGLDDDDTPMTPLQNVNFFDRFAQDAKAAAEKNKRGVLDELLEHQDDPLYWVQPSGSASDSGAATPMGASEHEHPVQDNRATEQDSYDTHDELLVDIEPARPSSSPPHSRHSVREHTAIDPGRSSHASTLARSPSLPPSSPSRLAEPELQRTQSYFTPVSLPSRLVSTLLSTAASAASAASGRPPVTRPRSHTHEGEPLPAQQHQASLPAALPSQLLETVQHIRSQTAGAALPASMSVDSAITHGSPFASQPFVPATGAPGFVGDRTWDKGFQFDRMDVEKRAVRLVGRREVTVPVLTEELADMLRPHFPALARLPRSWSLLYSLDQHGISLNTLYTRCQSHTGGAVVVMRDSGDAVFGVWLGEGVHQSRGGYYGGGSSFMWRLLPDKRLRIYKWTGKNDYVALCETEYLSFGGGDGHYGLYLDSSLTDGSSAWCPTFDNEPLCSAGPRQGDNVTFECVALEVWGVG</sequence>
<dbReference type="GO" id="GO:0006979">
    <property type="term" value="P:response to oxidative stress"/>
    <property type="evidence" value="ECO:0007669"/>
    <property type="project" value="TreeGrafter"/>
</dbReference>
<evidence type="ECO:0000256" key="5">
    <source>
        <dbReference type="SAM" id="MobiDB-lite"/>
    </source>
</evidence>
<evidence type="ECO:0000256" key="4">
    <source>
        <dbReference type="ARBA" id="ARBA00040604"/>
    </source>
</evidence>
<feature type="compositionally biased region" description="Pro residues" evidence="5">
    <location>
        <begin position="1"/>
        <end position="12"/>
    </location>
</feature>
<dbReference type="OrthoDB" id="26679at2759"/>
<dbReference type="InterPro" id="IPR006571">
    <property type="entry name" value="TLDc_dom"/>
</dbReference>
<gene>
    <name evidence="7" type="ORF">CERSUDRAFT_108566</name>
</gene>
<keyword evidence="8" id="KW-1185">Reference proteome</keyword>
<evidence type="ECO:0000256" key="3">
    <source>
        <dbReference type="ARBA" id="ARBA00023128"/>
    </source>
</evidence>
<dbReference type="PANTHER" id="PTHR23354">
    <property type="entry name" value="NUCLEOLAR PROTEIN 7/ESTROGEN RECEPTOR COACTIVATOR-RELATED"/>
    <property type="match status" value="1"/>
</dbReference>
<comment type="subcellular location">
    <subcellularLocation>
        <location evidence="1">Mitochondrion</location>
    </subcellularLocation>
</comment>
<accession>M2Q7A7</accession>